<protein>
    <submittedName>
        <fullName evidence="1">Uncharacterized protein</fullName>
    </submittedName>
</protein>
<dbReference type="Proteomes" id="UP001148838">
    <property type="component" value="Unassembled WGS sequence"/>
</dbReference>
<gene>
    <name evidence="1" type="ORF">ANN_20421</name>
</gene>
<evidence type="ECO:0000313" key="1">
    <source>
        <dbReference type="EMBL" id="KAJ4431816.1"/>
    </source>
</evidence>
<reference evidence="1 2" key="1">
    <citation type="journal article" date="2022" name="Allergy">
        <title>Genome assembly and annotation of Periplaneta americana reveal a comprehensive cockroach allergen profile.</title>
        <authorList>
            <person name="Wang L."/>
            <person name="Xiong Q."/>
            <person name="Saelim N."/>
            <person name="Wang L."/>
            <person name="Nong W."/>
            <person name="Wan A.T."/>
            <person name="Shi M."/>
            <person name="Liu X."/>
            <person name="Cao Q."/>
            <person name="Hui J.H.L."/>
            <person name="Sookrung N."/>
            <person name="Leung T.F."/>
            <person name="Tungtrongchitr A."/>
            <person name="Tsui S.K.W."/>
        </authorList>
    </citation>
    <scope>NUCLEOTIDE SEQUENCE [LARGE SCALE GENOMIC DNA]</scope>
    <source>
        <strain evidence="1">PWHHKU_190912</strain>
    </source>
</reference>
<sequence length="181" mass="20882">MAGLCEGGNEPSGSLKASNFILTYIFNDVNAVRYHGNPVFNRAAEKTDHLGCDIACCPTNLRRHRYTTRGNIQSMYRNCSNELHLPYTGSKKTVLNHFHDDSLMLAGSEFQSLGRAIVKEDEYEEYVFPNSSHSCHYWRYRTYRHVLFRMNAVLASQLLCLLDYTPELRKCRKIEFSKLIS</sequence>
<proteinExistence type="predicted"/>
<evidence type="ECO:0000313" key="2">
    <source>
        <dbReference type="Proteomes" id="UP001148838"/>
    </source>
</evidence>
<dbReference type="EMBL" id="JAJSOF020000029">
    <property type="protein sequence ID" value="KAJ4431816.1"/>
    <property type="molecule type" value="Genomic_DNA"/>
</dbReference>
<comment type="caution">
    <text evidence="1">The sequence shown here is derived from an EMBL/GenBank/DDBJ whole genome shotgun (WGS) entry which is preliminary data.</text>
</comment>
<keyword evidence="2" id="KW-1185">Reference proteome</keyword>
<accession>A0ABQ8SCJ1</accession>
<name>A0ABQ8SCJ1_PERAM</name>
<organism evidence="1 2">
    <name type="scientific">Periplaneta americana</name>
    <name type="common">American cockroach</name>
    <name type="synonym">Blatta americana</name>
    <dbReference type="NCBI Taxonomy" id="6978"/>
    <lineage>
        <taxon>Eukaryota</taxon>
        <taxon>Metazoa</taxon>
        <taxon>Ecdysozoa</taxon>
        <taxon>Arthropoda</taxon>
        <taxon>Hexapoda</taxon>
        <taxon>Insecta</taxon>
        <taxon>Pterygota</taxon>
        <taxon>Neoptera</taxon>
        <taxon>Polyneoptera</taxon>
        <taxon>Dictyoptera</taxon>
        <taxon>Blattodea</taxon>
        <taxon>Blattoidea</taxon>
        <taxon>Blattidae</taxon>
        <taxon>Blattinae</taxon>
        <taxon>Periplaneta</taxon>
    </lineage>
</organism>